<evidence type="ECO:0000313" key="1">
    <source>
        <dbReference type="EMBL" id="GAH43520.1"/>
    </source>
</evidence>
<name>X1GFF0_9ZZZZ</name>
<proteinExistence type="predicted"/>
<organism evidence="1">
    <name type="scientific">marine sediment metagenome</name>
    <dbReference type="NCBI Taxonomy" id="412755"/>
    <lineage>
        <taxon>unclassified sequences</taxon>
        <taxon>metagenomes</taxon>
        <taxon>ecological metagenomes</taxon>
    </lineage>
</organism>
<reference evidence="1" key="1">
    <citation type="journal article" date="2014" name="Front. Microbiol.">
        <title>High frequency of phylogenetically diverse reductive dehalogenase-homologous genes in deep subseafloor sedimentary metagenomes.</title>
        <authorList>
            <person name="Kawai M."/>
            <person name="Futagami T."/>
            <person name="Toyoda A."/>
            <person name="Takaki Y."/>
            <person name="Nishi S."/>
            <person name="Hori S."/>
            <person name="Arai W."/>
            <person name="Tsubouchi T."/>
            <person name="Morono Y."/>
            <person name="Uchiyama I."/>
            <person name="Ito T."/>
            <person name="Fujiyama A."/>
            <person name="Inagaki F."/>
            <person name="Takami H."/>
        </authorList>
    </citation>
    <scope>NUCLEOTIDE SEQUENCE</scope>
    <source>
        <strain evidence="1">Expedition CK06-06</strain>
    </source>
</reference>
<protein>
    <submittedName>
        <fullName evidence="1">Uncharacterized protein</fullName>
    </submittedName>
</protein>
<dbReference type="EMBL" id="BARU01009950">
    <property type="protein sequence ID" value="GAH43520.1"/>
    <property type="molecule type" value="Genomic_DNA"/>
</dbReference>
<gene>
    <name evidence="1" type="ORF">S03H2_19091</name>
</gene>
<sequence length="105" mass="11833">MSLLSEAAKAANGHFSIQSEKGEGTRIKADFQYSHIDRKPLGDIGQTIITIVIGNPVIDLIYMHKKNNQKYSLDTRKIKARLKETPLNSPAGIRMIREDLKKDIK</sequence>
<accession>X1GFF0</accession>
<dbReference type="AlphaFoldDB" id="X1GFF0"/>
<comment type="caution">
    <text evidence="1">The sequence shown here is derived from an EMBL/GenBank/DDBJ whole genome shotgun (WGS) entry which is preliminary data.</text>
</comment>